<reference evidence="12" key="1">
    <citation type="submission" date="2021-03" db="EMBL/GenBank/DDBJ databases">
        <title>Plesiomonas shigelloides zfcc0051, isolated from zebrafish feces.</title>
        <authorList>
            <person name="Vanderhoek Z."/>
            <person name="Gaulke C."/>
        </authorList>
    </citation>
    <scope>NUCLEOTIDE SEQUENCE</scope>
    <source>
        <strain evidence="12">Zfcc0051</strain>
    </source>
</reference>
<dbReference type="Gene3D" id="3.50.50.60">
    <property type="entry name" value="FAD/NAD(P)-binding domain"/>
    <property type="match status" value="2"/>
</dbReference>
<dbReference type="InterPro" id="IPR002938">
    <property type="entry name" value="FAD-bd"/>
</dbReference>
<dbReference type="FunFam" id="3.50.50.60:FF:000062">
    <property type="entry name" value="FAD-dependent 2-octaprenylphenol hydroxylase"/>
    <property type="match status" value="1"/>
</dbReference>
<dbReference type="PANTHER" id="PTHR43876:SF7">
    <property type="entry name" value="UBIQUINONE BIOSYNTHESIS MONOOXYGENASE COQ6, MITOCHONDRIAL"/>
    <property type="match status" value="1"/>
</dbReference>
<gene>
    <name evidence="12" type="ORF">J2R62_12110</name>
</gene>
<keyword evidence="8" id="KW-0274">FAD</keyword>
<evidence type="ECO:0000256" key="10">
    <source>
        <dbReference type="ARBA" id="ARBA00023033"/>
    </source>
</evidence>
<dbReference type="Pfam" id="PF01494">
    <property type="entry name" value="FAD_binding_3"/>
    <property type="match status" value="1"/>
</dbReference>
<keyword evidence="5" id="KW-0963">Cytoplasm</keyword>
<accession>A0A8I1W825</accession>
<dbReference type="GO" id="GO:0005737">
    <property type="term" value="C:cytoplasm"/>
    <property type="evidence" value="ECO:0007669"/>
    <property type="project" value="UniProtKB-SubCell"/>
</dbReference>
<evidence type="ECO:0000256" key="1">
    <source>
        <dbReference type="ARBA" id="ARBA00001974"/>
    </source>
</evidence>
<comment type="caution">
    <text evidence="12">The sequence shown here is derived from an EMBL/GenBank/DDBJ whole genome shotgun (WGS) entry which is preliminary data.</text>
</comment>
<dbReference type="NCBIfam" id="NF006461">
    <property type="entry name" value="PRK08850.1"/>
    <property type="match status" value="1"/>
</dbReference>
<evidence type="ECO:0000256" key="7">
    <source>
        <dbReference type="ARBA" id="ARBA00022688"/>
    </source>
</evidence>
<comment type="pathway">
    <text evidence="3">Cofactor biosynthesis; ubiquinone biosynthesis.</text>
</comment>
<dbReference type="InterPro" id="IPR036188">
    <property type="entry name" value="FAD/NAD-bd_sf"/>
</dbReference>
<dbReference type="PRINTS" id="PR00420">
    <property type="entry name" value="RNGMNOXGNASE"/>
</dbReference>
<comment type="cofactor">
    <cofactor evidence="1">
        <name>FAD</name>
        <dbReference type="ChEBI" id="CHEBI:57692"/>
    </cofactor>
</comment>
<dbReference type="GO" id="GO:0110142">
    <property type="term" value="C:ubiquinone biosynthesis complex"/>
    <property type="evidence" value="ECO:0007669"/>
    <property type="project" value="UniProtKB-ARBA"/>
</dbReference>
<evidence type="ECO:0000313" key="12">
    <source>
        <dbReference type="EMBL" id="MBO1108946.1"/>
    </source>
</evidence>
<dbReference type="InterPro" id="IPR051205">
    <property type="entry name" value="UbiH/COQ6_monooxygenase"/>
</dbReference>
<dbReference type="GO" id="GO:0019168">
    <property type="term" value="F:2-polyprenylphenol 6-hydroxylase activity"/>
    <property type="evidence" value="ECO:0007669"/>
    <property type="project" value="TreeGrafter"/>
</dbReference>
<dbReference type="NCBIfam" id="NF005949">
    <property type="entry name" value="PRK08013.1"/>
    <property type="match status" value="1"/>
</dbReference>
<evidence type="ECO:0000256" key="8">
    <source>
        <dbReference type="ARBA" id="ARBA00022827"/>
    </source>
</evidence>
<keyword evidence="9" id="KW-0560">Oxidoreductase</keyword>
<keyword evidence="10" id="KW-0503">Monooxygenase</keyword>
<dbReference type="AlphaFoldDB" id="A0A8I1W825"/>
<comment type="subcellular location">
    <subcellularLocation>
        <location evidence="2">Cytoplasm</location>
    </subcellularLocation>
</comment>
<proteinExistence type="inferred from homology"/>
<dbReference type="GeneID" id="69704149"/>
<evidence type="ECO:0000259" key="11">
    <source>
        <dbReference type="Pfam" id="PF01494"/>
    </source>
</evidence>
<evidence type="ECO:0000256" key="2">
    <source>
        <dbReference type="ARBA" id="ARBA00004496"/>
    </source>
</evidence>
<evidence type="ECO:0000313" key="13">
    <source>
        <dbReference type="Proteomes" id="UP000664658"/>
    </source>
</evidence>
<dbReference type="GO" id="GO:0006744">
    <property type="term" value="P:ubiquinone biosynthetic process"/>
    <property type="evidence" value="ECO:0007669"/>
    <property type="project" value="UniProtKB-UniPathway"/>
</dbReference>
<dbReference type="PANTHER" id="PTHR43876">
    <property type="entry name" value="UBIQUINONE BIOSYNTHESIS MONOOXYGENASE COQ6, MITOCHONDRIAL"/>
    <property type="match status" value="1"/>
</dbReference>
<evidence type="ECO:0000256" key="4">
    <source>
        <dbReference type="ARBA" id="ARBA00005349"/>
    </source>
</evidence>
<name>A0A8I1W825_PLESH</name>
<dbReference type="GO" id="GO:0071949">
    <property type="term" value="F:FAD binding"/>
    <property type="evidence" value="ECO:0007669"/>
    <property type="project" value="InterPro"/>
</dbReference>
<evidence type="ECO:0000256" key="9">
    <source>
        <dbReference type="ARBA" id="ARBA00023002"/>
    </source>
</evidence>
<dbReference type="RefSeq" id="WP_039045176.1">
    <property type="nucleotide sequence ID" value="NZ_CP087711.1"/>
</dbReference>
<dbReference type="Proteomes" id="UP000664658">
    <property type="component" value="Unassembled WGS sequence"/>
</dbReference>
<comment type="similarity">
    <text evidence="4">Belongs to the UbiH/COQ6 family.</text>
</comment>
<keyword evidence="7" id="KW-0831">Ubiquinone biosynthesis</keyword>
<keyword evidence="6" id="KW-0285">Flavoprotein</keyword>
<dbReference type="InterPro" id="IPR010971">
    <property type="entry name" value="UbiH/COQ6"/>
</dbReference>
<dbReference type="UniPathway" id="UPA00232"/>
<sequence length="401" mass="43493">MQAYDVVIIGGGMVGLTVAAALHDSGLRLAVLEGQLPPSTLPAQPDVRVSAINLASQNILQRLGVWSAIMARRSTPYAKMEVWEQDSFGRIAFAANEINAPHLGHIIENSVIQQALWEHVSRLEGVTLLAPAQLKQAAFGENEAFLTLDDGQMLTTRLLVGADGAHSWLRQQADIPLTFWDYGHSALVANIRVAEGHENCARQIFRPQGPLAFLPLSEPNLCSIVWSLPPQEAAQLQALPAEQFNAQLSAAFDLRLGLCELVSERQVIPLTARYARSFAAHRVALVGDAAHTIHPLAGLGVNLGLQDAAALAQEIVRLHQSGRDIGLHAHLRRYERWRKSEAALMLAAMQGFRDLFAGDNPAKKLLRDVGLVLAGQLPGVKPQLIRHACGLSGELPQLARP</sequence>
<organism evidence="12 13">
    <name type="scientific">Plesiomonas shigelloides</name>
    <name type="common">Aeromonas shigelloides</name>
    <dbReference type="NCBI Taxonomy" id="703"/>
    <lineage>
        <taxon>Bacteria</taxon>
        <taxon>Pseudomonadati</taxon>
        <taxon>Pseudomonadota</taxon>
        <taxon>Gammaproteobacteria</taxon>
        <taxon>Enterobacterales</taxon>
        <taxon>Enterobacteriaceae</taxon>
        <taxon>Plesiomonas</taxon>
    </lineage>
</organism>
<evidence type="ECO:0000256" key="6">
    <source>
        <dbReference type="ARBA" id="ARBA00022630"/>
    </source>
</evidence>
<protein>
    <submittedName>
        <fullName evidence="12">FAD-dependent 2-octaprenylphenol hydroxylase</fullName>
    </submittedName>
</protein>
<dbReference type="FunFam" id="3.50.50.60:FF:000048">
    <property type="entry name" value="2-octaprenyl-3-methyl-6-methoxy-1,4-benzoquinol hydroxylase"/>
    <property type="match status" value="1"/>
</dbReference>
<dbReference type="EMBL" id="JAFNAA010000013">
    <property type="protein sequence ID" value="MBO1108946.1"/>
    <property type="molecule type" value="Genomic_DNA"/>
</dbReference>
<dbReference type="NCBIfam" id="TIGR01988">
    <property type="entry name" value="Ubi-OHases"/>
    <property type="match status" value="1"/>
</dbReference>
<evidence type="ECO:0000256" key="5">
    <source>
        <dbReference type="ARBA" id="ARBA00022490"/>
    </source>
</evidence>
<feature type="domain" description="FAD-binding" evidence="11">
    <location>
        <begin position="4"/>
        <end position="320"/>
    </location>
</feature>
<evidence type="ECO:0000256" key="3">
    <source>
        <dbReference type="ARBA" id="ARBA00004749"/>
    </source>
</evidence>
<dbReference type="SUPFAM" id="SSF51905">
    <property type="entry name" value="FAD/NAD(P)-binding domain"/>
    <property type="match status" value="1"/>
</dbReference>